<dbReference type="Proteomes" id="UP000234752">
    <property type="component" value="Chromosome eg_2"/>
</dbReference>
<dbReference type="CDD" id="cd21471">
    <property type="entry name" value="CrtC-like"/>
    <property type="match status" value="1"/>
</dbReference>
<organism evidence="1 2">
    <name type="scientific">Niveispirillum cyanobacteriorum</name>
    <dbReference type="NCBI Taxonomy" id="1612173"/>
    <lineage>
        <taxon>Bacteria</taxon>
        <taxon>Pseudomonadati</taxon>
        <taxon>Pseudomonadota</taxon>
        <taxon>Alphaproteobacteria</taxon>
        <taxon>Rhodospirillales</taxon>
        <taxon>Azospirillaceae</taxon>
        <taxon>Niveispirillum</taxon>
    </lineage>
</organism>
<accession>A0A2K9NII8</accession>
<protein>
    <submittedName>
        <fullName evidence="1">Carotenoid 1,2-hydratase</fullName>
    </submittedName>
</protein>
<dbReference type="AlphaFoldDB" id="A0A2K9NII8"/>
<dbReference type="OrthoDB" id="5491608at2"/>
<keyword evidence="2" id="KW-1185">Reference proteome</keyword>
<proteinExistence type="predicted"/>
<dbReference type="SUPFAM" id="SSF159245">
    <property type="entry name" value="AttH-like"/>
    <property type="match status" value="1"/>
</dbReference>
<evidence type="ECO:0000313" key="2">
    <source>
        <dbReference type="Proteomes" id="UP000234752"/>
    </source>
</evidence>
<gene>
    <name evidence="1" type="ORF">C0V82_18190</name>
</gene>
<sequence>MIAFIGSVFSPYYHWSGRERPDDHVAFNVALYGPNGNIWCMTERGQASLDRGRNHLRIGSSGMVMHDGRLVIDFTETALPWPGQRLLPRRVTGRVELHPDIVSDGYVDLDSEGRHVWSPRMPKATAIVSCDALPGGGWRGRAYHDMNYGQRPVEQDFIGWDWARGNVGTGGDAVILYDAVPRVGPPRRLALRYSTSGTPDILDLPARQELPRGFWGVRSGVACDVDWSPTLVKRLEDSPFYTRACIETTLAGQRLEMVHETLDCRRLSNPLVRLMLPFRMPRRARPG</sequence>
<dbReference type="KEGG" id="ncb:C0V82_18190"/>
<reference evidence="1 2" key="1">
    <citation type="submission" date="2017-12" db="EMBL/GenBank/DDBJ databases">
        <title>Genomes of bacteria within cyanobacterial aggregates.</title>
        <authorList>
            <person name="Cai H."/>
        </authorList>
    </citation>
    <scope>NUCLEOTIDE SEQUENCE [LARGE SCALE GENOMIC DNA]</scope>
    <source>
        <strain evidence="1 2">TH16</strain>
    </source>
</reference>
<evidence type="ECO:0000313" key="1">
    <source>
        <dbReference type="EMBL" id="AUN32861.1"/>
    </source>
</evidence>
<dbReference type="EMBL" id="CP025612">
    <property type="protein sequence ID" value="AUN32861.1"/>
    <property type="molecule type" value="Genomic_DNA"/>
</dbReference>
<name>A0A2K9NII8_9PROT</name>